<name>A0A0R2B2D8_9LACO</name>
<dbReference type="EMBL" id="AYYN01000140">
    <property type="protein sequence ID" value="KRM73709.1"/>
    <property type="molecule type" value="Genomic_DNA"/>
</dbReference>
<dbReference type="AlphaFoldDB" id="A0A0R2B2D8"/>
<protein>
    <submittedName>
        <fullName evidence="1">Uncharacterized protein</fullName>
    </submittedName>
</protein>
<organism evidence="1 2">
    <name type="scientific">Ligilactobacillus murinus DSM 20452 = NBRC 14221</name>
    <dbReference type="NCBI Taxonomy" id="1423772"/>
    <lineage>
        <taxon>Bacteria</taxon>
        <taxon>Bacillati</taxon>
        <taxon>Bacillota</taxon>
        <taxon>Bacilli</taxon>
        <taxon>Lactobacillales</taxon>
        <taxon>Lactobacillaceae</taxon>
        <taxon>Ligilactobacillus</taxon>
    </lineage>
</organism>
<proteinExistence type="predicted"/>
<gene>
    <name evidence="1" type="ORF">FC48_GL000982</name>
</gene>
<dbReference type="PATRIC" id="fig|1423772.3.peg.1056"/>
<reference evidence="1 2" key="1">
    <citation type="journal article" date="2015" name="Genome Announc.">
        <title>Expanding the biotechnology potential of lactobacilli through comparative genomics of 213 strains and associated genera.</title>
        <authorList>
            <person name="Sun Z."/>
            <person name="Harris H.M."/>
            <person name="McCann A."/>
            <person name="Guo C."/>
            <person name="Argimon S."/>
            <person name="Zhang W."/>
            <person name="Yang X."/>
            <person name="Jeffery I.B."/>
            <person name="Cooney J.C."/>
            <person name="Kagawa T.F."/>
            <person name="Liu W."/>
            <person name="Song Y."/>
            <person name="Salvetti E."/>
            <person name="Wrobel A."/>
            <person name="Rasinkangas P."/>
            <person name="Parkhill J."/>
            <person name="Rea M.C."/>
            <person name="O'Sullivan O."/>
            <person name="Ritari J."/>
            <person name="Douillard F.P."/>
            <person name="Paul Ross R."/>
            <person name="Yang R."/>
            <person name="Briner A.E."/>
            <person name="Felis G.E."/>
            <person name="de Vos W.M."/>
            <person name="Barrangou R."/>
            <person name="Klaenhammer T.R."/>
            <person name="Caufield P.W."/>
            <person name="Cui Y."/>
            <person name="Zhang H."/>
            <person name="O'Toole P.W."/>
        </authorList>
    </citation>
    <scope>NUCLEOTIDE SEQUENCE [LARGE SCALE GENOMIC DNA]</scope>
    <source>
        <strain evidence="1 2">DSM 20452</strain>
    </source>
</reference>
<evidence type="ECO:0000313" key="2">
    <source>
        <dbReference type="Proteomes" id="UP000051612"/>
    </source>
</evidence>
<accession>A0A0R2B2D8</accession>
<dbReference type="Proteomes" id="UP000051612">
    <property type="component" value="Unassembled WGS sequence"/>
</dbReference>
<sequence>MFKNTMNGLQYRFDAKGNTTRIDVNFEGHDDNRDNYINGSVNVTTDDLDEGVTLDDLNRKKIQDIAHKKLVKLVSATDE</sequence>
<comment type="caution">
    <text evidence="1">The sequence shown here is derived from an EMBL/GenBank/DDBJ whole genome shotgun (WGS) entry which is preliminary data.</text>
</comment>
<evidence type="ECO:0000313" key="1">
    <source>
        <dbReference type="EMBL" id="KRM73709.1"/>
    </source>
</evidence>
<dbReference type="RefSeq" id="WP_056959612.1">
    <property type="nucleotide sequence ID" value="NZ_AYYN01000140.1"/>
</dbReference>